<gene>
    <name evidence="1" type="ordered locus">Deipe_3459</name>
</gene>
<dbReference type="STRING" id="937777.Deipe_3459"/>
<protein>
    <submittedName>
        <fullName evidence="1">Uncharacterized protein</fullName>
    </submittedName>
</protein>
<evidence type="ECO:0000313" key="2">
    <source>
        <dbReference type="Proteomes" id="UP000010467"/>
    </source>
</evidence>
<keyword evidence="2" id="KW-1185">Reference proteome</keyword>
<dbReference type="KEGG" id="dpd:Deipe_3459"/>
<sequence length="73" mass="8841">MSEETEQRLHELMHAEVYWTARAMREQGSHFFQKLGEALERADAHNRRKIYQTWTEELLDFYRRGLQLAATEE</sequence>
<dbReference type="AlphaFoldDB" id="L0A6S6"/>
<name>L0A6S6_DEIPD</name>
<dbReference type="Proteomes" id="UP000010467">
    <property type="component" value="Chromosome"/>
</dbReference>
<dbReference type="HOGENOM" id="CLU_184324_0_0_0"/>
<accession>L0A6S6</accession>
<dbReference type="EMBL" id="CP003382">
    <property type="protein sequence ID" value="AFZ68892.1"/>
    <property type="molecule type" value="Genomic_DNA"/>
</dbReference>
<organism evidence="1 2">
    <name type="scientific">Deinococcus peraridilitoris (strain DSM 19664 / LMG 22246 / CIP 109416 / KR-200)</name>
    <dbReference type="NCBI Taxonomy" id="937777"/>
    <lineage>
        <taxon>Bacteria</taxon>
        <taxon>Thermotogati</taxon>
        <taxon>Deinococcota</taxon>
        <taxon>Deinococci</taxon>
        <taxon>Deinococcales</taxon>
        <taxon>Deinococcaceae</taxon>
        <taxon>Deinococcus</taxon>
    </lineage>
</organism>
<dbReference type="RefSeq" id="WP_015237190.1">
    <property type="nucleotide sequence ID" value="NC_019793.1"/>
</dbReference>
<proteinExistence type="predicted"/>
<evidence type="ECO:0000313" key="1">
    <source>
        <dbReference type="EMBL" id="AFZ68892.1"/>
    </source>
</evidence>
<reference evidence="2" key="1">
    <citation type="submission" date="2012-03" db="EMBL/GenBank/DDBJ databases">
        <title>Complete sequence of chromosome of Deinococcus peraridilitoris DSM 19664.</title>
        <authorList>
            <person name="Lucas S."/>
            <person name="Copeland A."/>
            <person name="Lapidus A."/>
            <person name="Glavina del Rio T."/>
            <person name="Dalin E."/>
            <person name="Tice H."/>
            <person name="Bruce D."/>
            <person name="Goodwin L."/>
            <person name="Pitluck S."/>
            <person name="Peters L."/>
            <person name="Mikhailova N."/>
            <person name="Lu M."/>
            <person name="Kyrpides N."/>
            <person name="Mavromatis K."/>
            <person name="Ivanova N."/>
            <person name="Brettin T."/>
            <person name="Detter J.C."/>
            <person name="Han C."/>
            <person name="Larimer F."/>
            <person name="Land M."/>
            <person name="Hauser L."/>
            <person name="Markowitz V."/>
            <person name="Cheng J.-F."/>
            <person name="Hugenholtz P."/>
            <person name="Woyke T."/>
            <person name="Wu D."/>
            <person name="Pukall R."/>
            <person name="Steenblock K."/>
            <person name="Brambilla E."/>
            <person name="Klenk H.-P."/>
            <person name="Eisen J.A."/>
        </authorList>
    </citation>
    <scope>NUCLEOTIDE SEQUENCE [LARGE SCALE GENOMIC DNA]</scope>
    <source>
        <strain evidence="2">DSM 19664 / LMG 22246 / CIP 109416 / KR-200</strain>
    </source>
</reference>
<dbReference type="PATRIC" id="fig|937777.3.peg.3472"/>
<dbReference type="OrthoDB" id="72084at2"/>